<proteinExistence type="predicted"/>
<reference evidence="1 2" key="1">
    <citation type="journal article" date="2018" name="Front. Plant Sci.">
        <title>Red Clover (Trifolium pratense) and Zigzag Clover (T. medium) - A Picture of Genomic Similarities and Differences.</title>
        <authorList>
            <person name="Dluhosova J."/>
            <person name="Istvanek J."/>
            <person name="Nedelnik J."/>
            <person name="Repkova J."/>
        </authorList>
    </citation>
    <scope>NUCLEOTIDE SEQUENCE [LARGE SCALE GENOMIC DNA]</scope>
    <source>
        <strain evidence="2">cv. 10/8</strain>
        <tissue evidence="1">Leaf</tissue>
    </source>
</reference>
<sequence>MGMVEGSKAMGNATSVGQEVTCLMIVCLRMTSALTVE</sequence>
<organism evidence="1 2">
    <name type="scientific">Trifolium medium</name>
    <dbReference type="NCBI Taxonomy" id="97028"/>
    <lineage>
        <taxon>Eukaryota</taxon>
        <taxon>Viridiplantae</taxon>
        <taxon>Streptophyta</taxon>
        <taxon>Embryophyta</taxon>
        <taxon>Tracheophyta</taxon>
        <taxon>Spermatophyta</taxon>
        <taxon>Magnoliopsida</taxon>
        <taxon>eudicotyledons</taxon>
        <taxon>Gunneridae</taxon>
        <taxon>Pentapetalae</taxon>
        <taxon>rosids</taxon>
        <taxon>fabids</taxon>
        <taxon>Fabales</taxon>
        <taxon>Fabaceae</taxon>
        <taxon>Papilionoideae</taxon>
        <taxon>50 kb inversion clade</taxon>
        <taxon>NPAAA clade</taxon>
        <taxon>Hologalegina</taxon>
        <taxon>IRL clade</taxon>
        <taxon>Trifolieae</taxon>
        <taxon>Trifolium</taxon>
    </lineage>
</organism>
<dbReference type="AlphaFoldDB" id="A0A392WDV6"/>
<accession>A0A392WDV6</accession>
<feature type="non-terminal residue" evidence="1">
    <location>
        <position position="37"/>
    </location>
</feature>
<keyword evidence="2" id="KW-1185">Reference proteome</keyword>
<dbReference type="EMBL" id="LXQA011424382">
    <property type="protein sequence ID" value="MCI96810.1"/>
    <property type="molecule type" value="Genomic_DNA"/>
</dbReference>
<comment type="caution">
    <text evidence="1">The sequence shown here is derived from an EMBL/GenBank/DDBJ whole genome shotgun (WGS) entry which is preliminary data.</text>
</comment>
<evidence type="ECO:0000313" key="1">
    <source>
        <dbReference type="EMBL" id="MCI96810.1"/>
    </source>
</evidence>
<name>A0A392WDV6_9FABA</name>
<evidence type="ECO:0000313" key="2">
    <source>
        <dbReference type="Proteomes" id="UP000265520"/>
    </source>
</evidence>
<dbReference type="Proteomes" id="UP000265520">
    <property type="component" value="Unassembled WGS sequence"/>
</dbReference>
<protein>
    <submittedName>
        <fullName evidence="1">Uncharacterized protein</fullName>
    </submittedName>
</protein>